<dbReference type="RefSeq" id="WP_343924003.1">
    <property type="nucleotide sequence ID" value="NZ_BAAAKW010000020.1"/>
</dbReference>
<evidence type="ECO:0000256" key="2">
    <source>
        <dbReference type="ARBA" id="ARBA00022448"/>
    </source>
</evidence>
<keyword evidence="9 10" id="KW-0472">Membrane</keyword>
<dbReference type="Proteomes" id="UP001500943">
    <property type="component" value="Unassembled WGS sequence"/>
</dbReference>
<evidence type="ECO:0000256" key="6">
    <source>
        <dbReference type="ARBA" id="ARBA00022692"/>
    </source>
</evidence>
<comment type="caution">
    <text evidence="11">The sequence shown here is derived from an EMBL/GenBank/DDBJ whole genome shotgun (WGS) entry which is preliminary data.</text>
</comment>
<keyword evidence="8" id="KW-0764">Sulfate transport</keyword>
<name>A0ABN1VJ81_9MICO</name>
<dbReference type="InterPro" id="IPR059112">
    <property type="entry name" value="CysZ/EI24"/>
</dbReference>
<protein>
    <submittedName>
        <fullName evidence="11">EI24 domain-containing protein</fullName>
    </submittedName>
</protein>
<evidence type="ECO:0000256" key="9">
    <source>
        <dbReference type="ARBA" id="ARBA00023136"/>
    </source>
</evidence>
<evidence type="ECO:0000313" key="11">
    <source>
        <dbReference type="EMBL" id="GAA1213810.1"/>
    </source>
</evidence>
<gene>
    <name evidence="11" type="ORF">GCM10009655_11370</name>
</gene>
<dbReference type="InterPro" id="IPR050480">
    <property type="entry name" value="CysZ-like"/>
</dbReference>
<evidence type="ECO:0000256" key="1">
    <source>
        <dbReference type="ARBA" id="ARBA00004141"/>
    </source>
</evidence>
<feature type="transmembrane region" description="Helical" evidence="10">
    <location>
        <begin position="37"/>
        <end position="61"/>
    </location>
</feature>
<feature type="transmembrane region" description="Helical" evidence="10">
    <location>
        <begin position="149"/>
        <end position="168"/>
    </location>
</feature>
<evidence type="ECO:0000256" key="8">
    <source>
        <dbReference type="ARBA" id="ARBA00023032"/>
    </source>
</evidence>
<organism evidence="11 12">
    <name type="scientific">Rhodoglobus aureus</name>
    <dbReference type="NCBI Taxonomy" id="191497"/>
    <lineage>
        <taxon>Bacteria</taxon>
        <taxon>Bacillati</taxon>
        <taxon>Actinomycetota</taxon>
        <taxon>Actinomycetes</taxon>
        <taxon>Micrococcales</taxon>
        <taxon>Microbacteriaceae</taxon>
        <taxon>Rhodoglobus</taxon>
    </lineage>
</organism>
<evidence type="ECO:0000256" key="4">
    <source>
        <dbReference type="ARBA" id="ARBA00022519"/>
    </source>
</evidence>
<dbReference type="PANTHER" id="PTHR37468">
    <property type="entry name" value="SULFATE TRANSPORTER CYSZ"/>
    <property type="match status" value="1"/>
</dbReference>
<evidence type="ECO:0000256" key="7">
    <source>
        <dbReference type="ARBA" id="ARBA00022989"/>
    </source>
</evidence>
<evidence type="ECO:0000256" key="5">
    <source>
        <dbReference type="ARBA" id="ARBA00022605"/>
    </source>
</evidence>
<keyword evidence="7 10" id="KW-1133">Transmembrane helix</keyword>
<evidence type="ECO:0000256" key="10">
    <source>
        <dbReference type="SAM" id="Phobius"/>
    </source>
</evidence>
<keyword evidence="3" id="KW-1003">Cell membrane</keyword>
<keyword evidence="5" id="KW-0028">Amino-acid biosynthesis</keyword>
<dbReference type="PANTHER" id="PTHR37468:SF1">
    <property type="entry name" value="SULFATE TRANSPORTER CYSZ"/>
    <property type="match status" value="1"/>
</dbReference>
<feature type="transmembrane region" description="Helical" evidence="10">
    <location>
        <begin position="174"/>
        <end position="197"/>
    </location>
</feature>
<feature type="transmembrane region" description="Helical" evidence="10">
    <location>
        <begin position="81"/>
        <end position="100"/>
    </location>
</feature>
<reference evidence="11 12" key="1">
    <citation type="journal article" date="2019" name="Int. J. Syst. Evol. Microbiol.">
        <title>The Global Catalogue of Microorganisms (GCM) 10K type strain sequencing project: providing services to taxonomists for standard genome sequencing and annotation.</title>
        <authorList>
            <consortium name="The Broad Institute Genomics Platform"/>
            <consortium name="The Broad Institute Genome Sequencing Center for Infectious Disease"/>
            <person name="Wu L."/>
            <person name="Ma J."/>
        </authorList>
    </citation>
    <scope>NUCLEOTIDE SEQUENCE [LARGE SCALE GENOMIC DNA]</scope>
    <source>
        <strain evidence="11 12">JCM 12762</strain>
    </source>
</reference>
<keyword evidence="2" id="KW-0813">Transport</keyword>
<keyword evidence="4" id="KW-0997">Cell inner membrane</keyword>
<evidence type="ECO:0000256" key="3">
    <source>
        <dbReference type="ARBA" id="ARBA00022475"/>
    </source>
</evidence>
<feature type="transmembrane region" description="Helical" evidence="10">
    <location>
        <begin position="12"/>
        <end position="30"/>
    </location>
</feature>
<sequence>MASTQPLNSSPLRNFFAGVGFLFRGFRILATAPRLMFLGMIPAAIVGAVAIALFITLIVGIEPIAAFLTPFAADWDDLPRAAIRFGAGLAVTLASILIIVNTYTTVTLMVGDAFYRKIAGHVDARHGAPAAPSPQGFWKDARRGLGEGLRMLFPTIGLALLVLVLGFIPIAGTIVAATAGALLGGWLLVVELANIPFESRGMHLTARRRVLRGSRATSLGLGVATYLIFLIPFGAVIAMPAALAGATLLTRSLLDEDSATIDADPSANLAEHPPAS</sequence>
<keyword evidence="12" id="KW-1185">Reference proteome</keyword>
<accession>A0ABN1VJ81</accession>
<evidence type="ECO:0000313" key="12">
    <source>
        <dbReference type="Proteomes" id="UP001500943"/>
    </source>
</evidence>
<keyword evidence="6 10" id="KW-0812">Transmembrane</keyword>
<dbReference type="EMBL" id="BAAAKW010000020">
    <property type="protein sequence ID" value="GAA1213810.1"/>
    <property type="molecule type" value="Genomic_DNA"/>
</dbReference>
<feature type="transmembrane region" description="Helical" evidence="10">
    <location>
        <begin position="218"/>
        <end position="243"/>
    </location>
</feature>
<proteinExistence type="predicted"/>
<dbReference type="Pfam" id="PF07264">
    <property type="entry name" value="EI24"/>
    <property type="match status" value="1"/>
</dbReference>
<comment type="subcellular location">
    <subcellularLocation>
        <location evidence="1">Membrane</location>
        <topology evidence="1">Multi-pass membrane protein</topology>
    </subcellularLocation>
</comment>